<organism evidence="2 3">
    <name type="scientific">Pyxidicoccus fallax</name>
    <dbReference type="NCBI Taxonomy" id="394095"/>
    <lineage>
        <taxon>Bacteria</taxon>
        <taxon>Pseudomonadati</taxon>
        <taxon>Myxococcota</taxon>
        <taxon>Myxococcia</taxon>
        <taxon>Myxococcales</taxon>
        <taxon>Cystobacterineae</taxon>
        <taxon>Myxococcaceae</taxon>
        <taxon>Pyxidicoccus</taxon>
    </lineage>
</organism>
<reference evidence="2 3" key="1">
    <citation type="submission" date="2020-04" db="EMBL/GenBank/DDBJ databases">
        <title>Draft genome of Pyxidicoccus fallax type strain.</title>
        <authorList>
            <person name="Whitworth D.E."/>
        </authorList>
    </citation>
    <scope>NUCLEOTIDE SEQUENCE [LARGE SCALE GENOMIC DNA]</scope>
    <source>
        <strain evidence="2 3">DSM 14698</strain>
    </source>
</reference>
<feature type="region of interest" description="Disordered" evidence="1">
    <location>
        <begin position="146"/>
        <end position="174"/>
    </location>
</feature>
<name>A0A848L3R1_9BACT</name>
<evidence type="ECO:0000256" key="1">
    <source>
        <dbReference type="SAM" id="MobiDB-lite"/>
    </source>
</evidence>
<keyword evidence="3" id="KW-1185">Reference proteome</keyword>
<dbReference type="AlphaFoldDB" id="A0A848L3R1"/>
<gene>
    <name evidence="2" type="ORF">HG543_00065</name>
</gene>
<evidence type="ECO:0000313" key="2">
    <source>
        <dbReference type="EMBL" id="NMO13269.1"/>
    </source>
</evidence>
<dbReference type="RefSeq" id="WP_169342550.1">
    <property type="nucleotide sequence ID" value="NZ_JABBJJ010000001.1"/>
</dbReference>
<accession>A0A848L3R1</accession>
<dbReference type="EMBL" id="JABBJJ010000001">
    <property type="protein sequence ID" value="NMO13269.1"/>
    <property type="molecule type" value="Genomic_DNA"/>
</dbReference>
<proteinExistence type="predicted"/>
<comment type="caution">
    <text evidence="2">The sequence shown here is derived from an EMBL/GenBank/DDBJ whole genome shotgun (WGS) entry which is preliminary data.</text>
</comment>
<sequence length="1125" mass="126024">MGNVPDSQEAVARFNQGRDAFLRALEAVKEQDLARYERESRAAWTEVVGALEWGVKYCLDAFCPDRLPPEKLDKLNEEGFEKLLRMLARHARPRFERERAAALHRWRIRRNTTTHEGALLPHRQLREAFFDIRRFLLDYLPVSEGQVPPLPRPPSTTEDPAEKSSVDPSPGIRRHRVEGGAAFIERLLHEGLERLRYSRRDDQGASLASFEREALDLLTWHARRLLDAGLDADGRLEGPGERVEETFKDILMRSMDHGVSPRDTERLLMLMPLLHRQSMLCIEAGWLRRDEDGLGFEVPTLAALLVGRQLARGRGEAERLTEQVGRERSWAEAAWMAVADGDDLASWARPLLAERDPLRLFERVVVTCAAFGATPEGAVPSEEMARAFQLCVAAMVAFAPRYVSDEHVSDPDSPWFLPEESWRQCVLDLAQASRVLGARLSLVLPPTPPAPLSEVLTALELPFRLVPEEREAIATLCAPDAAARSGRLGEPFLRQVFGFPETRLGRLMTEPFLETWFLAVGIPILRRVGGSEARRLLVIPEGRHPAGYLLNRASLIPSWFEDWRSLSVSSPEEAVQAWVGAVPRLVGLAEVSEALRRLVLEQGLERLDSLGLRETAVQALLENLVDLWPRTDRDGERIRTHAAVLRLLGFGDPEWQAHSEMWMEQPALGWRTLLEAGVPQALIAQWCVRKLIQKREAPEAFRHGPVGVIAISGAEVLGSGQWQRAFQQAEEALNWLLAEGDASALSVLADACLAPDALHAGFAPSMGQVAGMEIPLHLVFWRKVLARAAGREALYARVERNAPLGEFHWLSDLPLPLPSEEVALWERLVSEAWKTPWEDEAWRLLTCFEQRMSVFLVTERNWPSLKAHIELQGEPEPTVFPFYVRLPGQPWENPWAPLHVKARVLAYAAEHGEDVVEPVRIVGGLLAAAPAPEAVRAAPFFGDALRRSAEHHPARAEGLLRLALSPEWLRPMRGDSTASFWVALLSAHGSACVFGALARTEGGALGLGCVDALLAQDLPALRERELSPELLRPILVRASEGAYSPSDAFWREAWTRARAVEEFPELPRLPAGVWLEQLLDKSRHWEARARRSLVGHLARYSLHEEVRGRCLEVLLQEPERLPVAP</sequence>
<protein>
    <submittedName>
        <fullName evidence="2">Uncharacterized protein</fullName>
    </submittedName>
</protein>
<dbReference type="Proteomes" id="UP000518300">
    <property type="component" value="Unassembled WGS sequence"/>
</dbReference>
<evidence type="ECO:0000313" key="3">
    <source>
        <dbReference type="Proteomes" id="UP000518300"/>
    </source>
</evidence>